<dbReference type="AlphaFoldDB" id="A0A835F2Q5"/>
<gene>
    <name evidence="1" type="ORF">HU200_019864</name>
</gene>
<name>A0A835F2Q5_9POAL</name>
<accession>A0A835F2Q5</accession>
<organism evidence="1 2">
    <name type="scientific">Digitaria exilis</name>
    <dbReference type="NCBI Taxonomy" id="1010633"/>
    <lineage>
        <taxon>Eukaryota</taxon>
        <taxon>Viridiplantae</taxon>
        <taxon>Streptophyta</taxon>
        <taxon>Embryophyta</taxon>
        <taxon>Tracheophyta</taxon>
        <taxon>Spermatophyta</taxon>
        <taxon>Magnoliopsida</taxon>
        <taxon>Liliopsida</taxon>
        <taxon>Poales</taxon>
        <taxon>Poaceae</taxon>
        <taxon>PACMAD clade</taxon>
        <taxon>Panicoideae</taxon>
        <taxon>Panicodae</taxon>
        <taxon>Paniceae</taxon>
        <taxon>Anthephorinae</taxon>
        <taxon>Digitaria</taxon>
    </lineage>
</organism>
<evidence type="ECO:0000313" key="1">
    <source>
        <dbReference type="EMBL" id="KAF8726400.1"/>
    </source>
</evidence>
<reference evidence="1" key="1">
    <citation type="submission" date="2020-07" db="EMBL/GenBank/DDBJ databases">
        <title>Genome sequence and genetic diversity analysis of an under-domesticated orphan crop, white fonio (Digitaria exilis).</title>
        <authorList>
            <person name="Bennetzen J.L."/>
            <person name="Chen S."/>
            <person name="Ma X."/>
            <person name="Wang X."/>
            <person name="Yssel A.E.J."/>
            <person name="Chaluvadi S.R."/>
            <person name="Johnson M."/>
            <person name="Gangashetty P."/>
            <person name="Hamidou F."/>
            <person name="Sanogo M.D."/>
            <person name="Zwaenepoel A."/>
            <person name="Wallace J."/>
            <person name="Van De Peer Y."/>
            <person name="Van Deynze A."/>
        </authorList>
    </citation>
    <scope>NUCLEOTIDE SEQUENCE</scope>
    <source>
        <tissue evidence="1">Leaves</tissue>
    </source>
</reference>
<dbReference type="EMBL" id="JACEFO010001651">
    <property type="protein sequence ID" value="KAF8726400.1"/>
    <property type="molecule type" value="Genomic_DNA"/>
</dbReference>
<dbReference type="Proteomes" id="UP000636709">
    <property type="component" value="Unassembled WGS sequence"/>
</dbReference>
<keyword evidence="2" id="KW-1185">Reference proteome</keyword>
<proteinExistence type="predicted"/>
<sequence length="290" mass="32553">MDKILCRVRAALQFRRAAASPSPPWADLPVELLGDIAGRLHTTADHFEDQLFRCVFSKETYRAPGICARERLVARTTGVPGSLVVTGDGHLKWLRVWWDKDDLVTAVDRSAAYYDDAFIVCVDLANCHVLQPYSPIPPGGYHYDYYDTMKKTREMRAPLPDLPAGKLRRSSYLVERDGRLLLLASVLEDTTTSCTGDGLSLSVSLHELRLENNGGQDHELAVEWVRRDDPSDATDTSWLGEHVLFDPGFPGELRHQGRAVRRGGERRHGLLRHQRVGAEAMLQGVQVRFP</sequence>
<dbReference type="OrthoDB" id="693576at2759"/>
<protein>
    <submittedName>
        <fullName evidence="1">Uncharacterized protein</fullName>
    </submittedName>
</protein>
<comment type="caution">
    <text evidence="1">The sequence shown here is derived from an EMBL/GenBank/DDBJ whole genome shotgun (WGS) entry which is preliminary data.</text>
</comment>
<evidence type="ECO:0000313" key="2">
    <source>
        <dbReference type="Proteomes" id="UP000636709"/>
    </source>
</evidence>